<keyword evidence="5 8" id="KW-0812">Transmembrane</keyword>
<dbReference type="Proteomes" id="UP000070063">
    <property type="component" value="Unassembled WGS sequence"/>
</dbReference>
<evidence type="ECO:0000256" key="1">
    <source>
        <dbReference type="ARBA" id="ARBA00004651"/>
    </source>
</evidence>
<dbReference type="InterPro" id="IPR000109">
    <property type="entry name" value="POT_fam"/>
</dbReference>
<feature type="transmembrane region" description="Helical" evidence="9">
    <location>
        <begin position="412"/>
        <end position="430"/>
    </location>
</feature>
<dbReference type="SUPFAM" id="SSF103473">
    <property type="entry name" value="MFS general substrate transporter"/>
    <property type="match status" value="1"/>
</dbReference>
<dbReference type="GO" id="GO:0005886">
    <property type="term" value="C:plasma membrane"/>
    <property type="evidence" value="ECO:0007669"/>
    <property type="project" value="UniProtKB-SubCell"/>
</dbReference>
<evidence type="ECO:0000313" key="12">
    <source>
        <dbReference type="Proteomes" id="UP000070063"/>
    </source>
</evidence>
<dbReference type="CDD" id="cd17346">
    <property type="entry name" value="MFS_DtpA_like"/>
    <property type="match status" value="1"/>
</dbReference>
<comment type="similarity">
    <text evidence="2 8">Belongs to the major facilitator superfamily. Proton-dependent oligopeptide transporter (POT/PTR) (TC 2.A.17) family.</text>
</comment>
<dbReference type="InterPro" id="IPR036259">
    <property type="entry name" value="MFS_trans_sf"/>
</dbReference>
<evidence type="ECO:0000256" key="8">
    <source>
        <dbReference type="RuleBase" id="RU003755"/>
    </source>
</evidence>
<organism evidence="11 12">
    <name type="scientific">Staphylococcus lugdunensis</name>
    <dbReference type="NCBI Taxonomy" id="28035"/>
    <lineage>
        <taxon>Bacteria</taxon>
        <taxon>Bacillati</taxon>
        <taxon>Bacillota</taxon>
        <taxon>Bacilli</taxon>
        <taxon>Bacillales</taxon>
        <taxon>Staphylococcaceae</taxon>
        <taxon>Staphylococcus</taxon>
    </lineage>
</organism>
<keyword evidence="7 9" id="KW-0472">Membrane</keyword>
<dbReference type="GO" id="GO:0042937">
    <property type="term" value="F:tripeptide transmembrane transporter activity"/>
    <property type="evidence" value="ECO:0007669"/>
    <property type="project" value="UniProtKB-ARBA"/>
</dbReference>
<dbReference type="PANTHER" id="PTHR23517:SF15">
    <property type="entry name" value="PROTON-DEPENDENT OLIGOPEPTIDE FAMILY TRANSPORT PROTEIN"/>
    <property type="match status" value="1"/>
</dbReference>
<keyword evidence="6 9" id="KW-1133">Transmembrane helix</keyword>
<feature type="transmembrane region" description="Helical" evidence="9">
    <location>
        <begin position="162"/>
        <end position="186"/>
    </location>
</feature>
<dbReference type="InterPro" id="IPR050171">
    <property type="entry name" value="MFS_Transporters"/>
</dbReference>
<feature type="transmembrane region" description="Helical" evidence="9">
    <location>
        <begin position="350"/>
        <end position="371"/>
    </location>
</feature>
<feature type="domain" description="Major facilitator superfamily (MFS) profile" evidence="10">
    <location>
        <begin position="1"/>
        <end position="221"/>
    </location>
</feature>
<proteinExistence type="inferred from homology"/>
<evidence type="ECO:0000256" key="5">
    <source>
        <dbReference type="ARBA" id="ARBA00022692"/>
    </source>
</evidence>
<dbReference type="FunFam" id="1.20.1250.20:FF:000017">
    <property type="entry name" value="Dipeptide and tripeptide permease A"/>
    <property type="match status" value="1"/>
</dbReference>
<feature type="transmembrane region" description="Helical" evidence="9">
    <location>
        <begin position="478"/>
        <end position="502"/>
    </location>
</feature>
<evidence type="ECO:0000256" key="2">
    <source>
        <dbReference type="ARBA" id="ARBA00005982"/>
    </source>
</evidence>
<dbReference type="PROSITE" id="PS01023">
    <property type="entry name" value="PTR2_2"/>
    <property type="match status" value="1"/>
</dbReference>
<dbReference type="NCBIfam" id="TIGR00924">
    <property type="entry name" value="yjdL_sub1_fam"/>
    <property type="match status" value="1"/>
</dbReference>
<feature type="transmembrane region" description="Helical" evidence="9">
    <location>
        <begin position="240"/>
        <end position="260"/>
    </location>
</feature>
<dbReference type="AlphaFoldDB" id="A0ABD4EDM4"/>
<keyword evidence="3 8" id="KW-0813">Transport</keyword>
<dbReference type="PROSITE" id="PS50850">
    <property type="entry name" value="MFS"/>
    <property type="match status" value="1"/>
</dbReference>
<comment type="caution">
    <text evidence="11">The sequence shown here is derived from an EMBL/GenBank/DDBJ whole genome shotgun (WGS) entry which is preliminary data.</text>
</comment>
<dbReference type="Pfam" id="PF00854">
    <property type="entry name" value="PTR2"/>
    <property type="match status" value="1"/>
</dbReference>
<dbReference type="PANTHER" id="PTHR23517">
    <property type="entry name" value="RESISTANCE PROTEIN MDTM, PUTATIVE-RELATED-RELATED"/>
    <property type="match status" value="1"/>
</dbReference>
<feature type="transmembrane region" description="Helical" evidence="9">
    <location>
        <begin position="302"/>
        <end position="319"/>
    </location>
</feature>
<feature type="transmembrane region" description="Helical" evidence="9">
    <location>
        <begin position="198"/>
        <end position="216"/>
    </location>
</feature>
<evidence type="ECO:0000256" key="4">
    <source>
        <dbReference type="ARBA" id="ARBA00022475"/>
    </source>
</evidence>
<dbReference type="InterPro" id="IPR020846">
    <property type="entry name" value="MFS_dom"/>
</dbReference>
<name>A0ABD4EDM4_STALU</name>
<reference evidence="11 12" key="1">
    <citation type="submission" date="2016-01" db="EMBL/GenBank/DDBJ databases">
        <authorList>
            <person name="Mitreva M."/>
            <person name="Pepin K.H."/>
            <person name="Mihindukulasuriya K.A."/>
            <person name="Fulton R."/>
            <person name="Fronick C."/>
            <person name="O'Laughlin M."/>
            <person name="Miner T."/>
            <person name="Herter B."/>
            <person name="Rosa B.A."/>
            <person name="Cordes M."/>
            <person name="Tomlinson C."/>
            <person name="Wollam A."/>
            <person name="Palsikar V.B."/>
            <person name="Mardis E.R."/>
            <person name="Wilson R.K."/>
        </authorList>
    </citation>
    <scope>NUCLEOTIDE SEQUENCE [LARGE SCALE GENOMIC DNA]</scope>
    <source>
        <strain evidence="11 12">MJR7738</strain>
    </source>
</reference>
<feature type="transmembrane region" description="Helical" evidence="9">
    <location>
        <begin position="76"/>
        <end position="97"/>
    </location>
</feature>
<feature type="transmembrane region" description="Helical" evidence="9">
    <location>
        <begin position="109"/>
        <end position="141"/>
    </location>
</feature>
<feature type="transmembrane region" description="Helical" evidence="9">
    <location>
        <begin position="272"/>
        <end position="290"/>
    </location>
</feature>
<evidence type="ECO:0000256" key="9">
    <source>
        <dbReference type="SAM" id="Phobius"/>
    </source>
</evidence>
<accession>A0ABD4EDM4</accession>
<dbReference type="EMBL" id="LRQI01000088">
    <property type="protein sequence ID" value="KXA36713.1"/>
    <property type="molecule type" value="Genomic_DNA"/>
</dbReference>
<sequence length="510" mass="56258">MKVQKGWDVMASHNSHELAVEKIPQKGFFGHPKGLGVLFFVEFWERFSYYGMRAMLIFYMYYAINQGGLGIDKATAMSIMSVYGALIYMSSIPGAWIADRITGTRGATLIGAVLIIIGHVCLSLPFQMFGLFASMFFIIVGSGLMKPNISNIVGRLYPENDVRIDAGFVIFYMSVNLGALISPIILQNFLDVNNFHGGFLIAAIGMALGLVWYILFNRKTLGQVGMQPTNPLTAEEKKKYTFIIVAIVAVITAVLVVTYLTNTLSFNLVSNTVLVLGIVLPIIYFATMIYSKDVDDTERSRVKAFIPLFILGMIFWSIQEQGSNVLNIYGLEKSDMHLNIFGWTTRFGEAWFQSINPLFILLFAPLISLMWMKMGKKQPSLPVKFALGTFLAGLSYLIMGLIGVSYGSTTFSVNWVILSYVICVVGELCLSPTGNSAAVKLAPKSFNAQMMSVWLLTNASAQAINGTVVKYIDDLGQTTYFILLGSIAVVVTLIVLAFTPIIKKAMKGIH</sequence>
<keyword evidence="4" id="KW-1003">Cell membrane</keyword>
<comment type="subcellular location">
    <subcellularLocation>
        <location evidence="1">Cell membrane</location>
        <topology evidence="1">Multi-pass membrane protein</topology>
    </subcellularLocation>
    <subcellularLocation>
        <location evidence="8">Membrane</location>
        <topology evidence="8">Multi-pass membrane protein</topology>
    </subcellularLocation>
</comment>
<dbReference type="GO" id="GO:0071916">
    <property type="term" value="F:dipeptide transmembrane transporter activity"/>
    <property type="evidence" value="ECO:0007669"/>
    <property type="project" value="UniProtKB-ARBA"/>
</dbReference>
<feature type="transmembrane region" description="Helical" evidence="9">
    <location>
        <begin position="47"/>
        <end position="64"/>
    </location>
</feature>
<dbReference type="InterPro" id="IPR005279">
    <property type="entry name" value="Dipep/tripep_permease"/>
</dbReference>
<evidence type="ECO:0000256" key="6">
    <source>
        <dbReference type="ARBA" id="ARBA00022989"/>
    </source>
</evidence>
<evidence type="ECO:0000259" key="10">
    <source>
        <dbReference type="PROSITE" id="PS50850"/>
    </source>
</evidence>
<evidence type="ECO:0000256" key="7">
    <source>
        <dbReference type="ARBA" id="ARBA00023136"/>
    </source>
</evidence>
<feature type="transmembrane region" description="Helical" evidence="9">
    <location>
        <begin position="383"/>
        <end position="406"/>
    </location>
</feature>
<dbReference type="Gene3D" id="1.20.1250.20">
    <property type="entry name" value="MFS general substrate transporter like domains"/>
    <property type="match status" value="1"/>
</dbReference>
<protein>
    <submittedName>
        <fullName evidence="11">Amino acid/peptide transporter</fullName>
    </submittedName>
</protein>
<evidence type="ECO:0000256" key="3">
    <source>
        <dbReference type="ARBA" id="ARBA00022448"/>
    </source>
</evidence>
<dbReference type="GO" id="GO:0015333">
    <property type="term" value="F:peptide:proton symporter activity"/>
    <property type="evidence" value="ECO:0007669"/>
    <property type="project" value="UniProtKB-ARBA"/>
</dbReference>
<evidence type="ECO:0000313" key="11">
    <source>
        <dbReference type="EMBL" id="KXA36713.1"/>
    </source>
</evidence>
<dbReference type="InterPro" id="IPR018456">
    <property type="entry name" value="PTR2_symporter_CS"/>
</dbReference>
<dbReference type="GO" id="GO:0035443">
    <property type="term" value="P:tripeptide transmembrane transport"/>
    <property type="evidence" value="ECO:0007669"/>
    <property type="project" value="UniProtKB-ARBA"/>
</dbReference>
<gene>
    <name evidence="11" type="ORF">HMPREF3225_02111</name>
</gene>